<evidence type="ECO:0000256" key="7">
    <source>
        <dbReference type="ARBA" id="ARBA00023118"/>
    </source>
</evidence>
<evidence type="ECO:0000256" key="3">
    <source>
        <dbReference type="ARBA" id="ARBA00022801"/>
    </source>
</evidence>
<evidence type="ECO:0000256" key="5">
    <source>
        <dbReference type="ARBA" id="ARBA00023004"/>
    </source>
</evidence>
<evidence type="ECO:0000256" key="2">
    <source>
        <dbReference type="ARBA" id="ARBA00022723"/>
    </source>
</evidence>
<dbReference type="AlphaFoldDB" id="B5YBI0"/>
<comment type="similarity">
    <text evidence="9">Belongs to the CRISPR-associated exonuclease Cas4 family.</text>
</comment>
<dbReference type="GO" id="GO:0051536">
    <property type="term" value="F:iron-sulfur cluster binding"/>
    <property type="evidence" value="ECO:0007669"/>
    <property type="project" value="UniProtKB-KW"/>
</dbReference>
<dbReference type="InterPro" id="IPR022765">
    <property type="entry name" value="Dna2/Cas4_DUF83"/>
</dbReference>
<dbReference type="KEGG" id="dth:DICTH_0163"/>
<keyword evidence="4 9" id="KW-0269">Exonuclease</keyword>
<evidence type="ECO:0000256" key="4">
    <source>
        <dbReference type="ARBA" id="ARBA00022839"/>
    </source>
</evidence>
<protein>
    <recommendedName>
        <fullName evidence="9">CRISPR-associated exonuclease Cas4</fullName>
        <ecNumber evidence="9">3.1.12.1</ecNumber>
    </recommendedName>
</protein>
<comment type="cofactor">
    <cofactor evidence="9">
        <name>Mg(2+)</name>
        <dbReference type="ChEBI" id="CHEBI:18420"/>
    </cofactor>
    <cofactor evidence="9">
        <name>Mn(2+)</name>
        <dbReference type="ChEBI" id="CHEBI:29035"/>
    </cofactor>
    <text evidence="9">Mg(2+) or Mn(2+) required for ssDNA cleavage activity.</text>
</comment>
<evidence type="ECO:0000259" key="10">
    <source>
        <dbReference type="Pfam" id="PF01930"/>
    </source>
</evidence>
<dbReference type="HOGENOM" id="CLU_133784_0_0_0"/>
<dbReference type="eggNOG" id="COG1468">
    <property type="taxonomic scope" value="Bacteria"/>
</dbReference>
<evidence type="ECO:0000256" key="9">
    <source>
        <dbReference type="RuleBase" id="RU365022"/>
    </source>
</evidence>
<dbReference type="InterPro" id="IPR013343">
    <property type="entry name" value="CRISPR-assoc_prot_Cas4"/>
</dbReference>
<dbReference type="EC" id="3.1.12.1" evidence="9"/>
<dbReference type="PANTHER" id="PTHR37168">
    <property type="entry name" value="CRISPR-ASSOCIATED EXONUCLEASE CAS4"/>
    <property type="match status" value="1"/>
</dbReference>
<name>B5YBI0_DICT6</name>
<dbReference type="STRING" id="309799.DICTH_0163"/>
<comment type="function">
    <text evidence="9">CRISPR (clustered regularly interspaced short palindromic repeat) is an adaptive immune system that provides protection against mobile genetic elements (viruses, transposable elements and conjugative plasmids). CRISPR clusters contain sequences complementary to antecedent mobile elements and target invading nucleic acids. CRISPR clusters are transcribed and processed into CRISPR RNA (crRNA).</text>
</comment>
<keyword evidence="1 9" id="KW-0540">Nuclease</keyword>
<dbReference type="PaxDb" id="309799-DICTH_0163"/>
<organism evidence="11 12">
    <name type="scientific">Dictyoglomus thermophilum (strain ATCC 35947 / DSM 3960 / H-6-12)</name>
    <dbReference type="NCBI Taxonomy" id="309799"/>
    <lineage>
        <taxon>Bacteria</taxon>
        <taxon>Pseudomonadati</taxon>
        <taxon>Dictyoglomota</taxon>
        <taxon>Dictyoglomia</taxon>
        <taxon>Dictyoglomales</taxon>
        <taxon>Dictyoglomaceae</taxon>
        <taxon>Dictyoglomus</taxon>
    </lineage>
</organism>
<evidence type="ECO:0000256" key="8">
    <source>
        <dbReference type="ARBA" id="ARBA00023211"/>
    </source>
</evidence>
<evidence type="ECO:0000313" key="12">
    <source>
        <dbReference type="Proteomes" id="UP000001733"/>
    </source>
</evidence>
<dbReference type="EMBL" id="CP001146">
    <property type="protein sequence ID" value="ACI19470.1"/>
    <property type="molecule type" value="Genomic_DNA"/>
</dbReference>
<dbReference type="GO" id="GO:0046872">
    <property type="term" value="F:metal ion binding"/>
    <property type="evidence" value="ECO:0007669"/>
    <property type="project" value="UniProtKB-KW"/>
</dbReference>
<dbReference type="RefSeq" id="WP_012548102.1">
    <property type="nucleotide sequence ID" value="NC_011297.1"/>
</dbReference>
<dbReference type="GO" id="GO:0004527">
    <property type="term" value="F:exonuclease activity"/>
    <property type="evidence" value="ECO:0007669"/>
    <property type="project" value="UniProtKB-KW"/>
</dbReference>
<dbReference type="Proteomes" id="UP000001733">
    <property type="component" value="Chromosome"/>
</dbReference>
<keyword evidence="3 9" id="KW-0378">Hydrolase</keyword>
<keyword evidence="6 9" id="KW-0411">Iron-sulfur</keyword>
<keyword evidence="12" id="KW-1185">Reference proteome</keyword>
<dbReference type="Gene3D" id="3.90.320.10">
    <property type="match status" value="1"/>
</dbReference>
<evidence type="ECO:0000256" key="6">
    <source>
        <dbReference type="ARBA" id="ARBA00023014"/>
    </source>
</evidence>
<keyword evidence="5 9" id="KW-0408">Iron</keyword>
<accession>B5YBI0</accession>
<evidence type="ECO:0000313" key="11">
    <source>
        <dbReference type="EMBL" id="ACI19470.1"/>
    </source>
</evidence>
<dbReference type="InterPro" id="IPR011604">
    <property type="entry name" value="PDDEXK-like_dom_sf"/>
</dbReference>
<dbReference type="Pfam" id="PF01930">
    <property type="entry name" value="Cas_Cas4"/>
    <property type="match status" value="1"/>
</dbReference>
<evidence type="ECO:0000256" key="1">
    <source>
        <dbReference type="ARBA" id="ARBA00022722"/>
    </source>
</evidence>
<dbReference type="NCBIfam" id="TIGR00372">
    <property type="entry name" value="cas4"/>
    <property type="match status" value="1"/>
</dbReference>
<feature type="domain" description="DUF83" evidence="10">
    <location>
        <begin position="5"/>
        <end position="164"/>
    </location>
</feature>
<keyword evidence="8 9" id="KW-0464">Manganese</keyword>
<sequence length="164" mass="19202">MSFINGTLIASYFICKRELWLMAHELIPDQENSFLEMGRFIEEEAYRDEEKGFLIGEMKIDIVKQGDENIIIGEIKKSSRSELSGIMQLSYYLMRLREYGIVAKGEVLIPKERKKIPVEINEEIEGRLIEAIKDINMIISEPYPPKPEKIKYCNHCAYKEFCWA</sequence>
<dbReference type="OrthoDB" id="9794720at2"/>
<keyword evidence="7 9" id="KW-0051">Antiviral defense</keyword>
<proteinExistence type="inferred from homology"/>
<reference evidence="11 12" key="1">
    <citation type="journal article" date="2014" name="Genome Announc.">
        <title>Complete Genome Sequence of the Extreme Thermophile Dictyoglomus thermophilum H-6-12.</title>
        <authorList>
            <person name="Coil D.A."/>
            <person name="Badger J.H."/>
            <person name="Forberger H.C."/>
            <person name="Riggs F."/>
            <person name="Madupu R."/>
            <person name="Fedorova N."/>
            <person name="Ward N."/>
            <person name="Robb F.T."/>
            <person name="Eisen J.A."/>
        </authorList>
    </citation>
    <scope>NUCLEOTIDE SEQUENCE [LARGE SCALE GENOMIC DNA]</scope>
    <source>
        <strain evidence="12">ATCC 35947 / DSM 3960 / H-6-12</strain>
    </source>
</reference>
<dbReference type="GO" id="GO:0051607">
    <property type="term" value="P:defense response to virus"/>
    <property type="evidence" value="ECO:0007669"/>
    <property type="project" value="UniProtKB-KW"/>
</dbReference>
<comment type="cofactor">
    <cofactor evidence="9">
        <name>iron-sulfur cluster</name>
        <dbReference type="ChEBI" id="CHEBI:30408"/>
    </cofactor>
</comment>
<gene>
    <name evidence="11" type="primary">cas4_2</name>
    <name evidence="11" type="ordered locus">DICTH_0163</name>
</gene>
<keyword evidence="2 9" id="KW-0479">Metal-binding</keyword>
<dbReference type="PANTHER" id="PTHR37168:SF2">
    <property type="entry name" value="CRISPR-ASSOCIATED EXONUCLEASE CAS4"/>
    <property type="match status" value="1"/>
</dbReference>